<dbReference type="AlphaFoldDB" id="A0A1E5XIM8"/>
<dbReference type="EMBL" id="LAJE02000380">
    <property type="protein sequence ID" value="OEO28374.1"/>
    <property type="molecule type" value="Genomic_DNA"/>
</dbReference>
<keyword evidence="4" id="KW-1185">Reference proteome</keyword>
<dbReference type="RefSeq" id="WP_069912328.1">
    <property type="nucleotide sequence ID" value="NZ_LAJE02000380.1"/>
</dbReference>
<proteinExistence type="predicted"/>
<evidence type="ECO:0000259" key="2">
    <source>
        <dbReference type="Pfam" id="PF07811"/>
    </source>
</evidence>
<gene>
    <name evidence="3" type="ORF">VW23_005070</name>
</gene>
<evidence type="ECO:0000313" key="3">
    <source>
        <dbReference type="EMBL" id="OEO28374.1"/>
    </source>
</evidence>
<name>A0A1E5XIM8_9HYPH</name>
<accession>A0A1E5XIM8</accession>
<protein>
    <recommendedName>
        <fullName evidence="2">TadE-like domain-containing protein</fullName>
    </recommendedName>
</protein>
<dbReference type="OrthoDB" id="7356451at2"/>
<dbReference type="Pfam" id="PF07811">
    <property type="entry name" value="TadE"/>
    <property type="match status" value="1"/>
</dbReference>
<dbReference type="InterPro" id="IPR012495">
    <property type="entry name" value="TadE-like_dom"/>
</dbReference>
<feature type="domain" description="TadE-like" evidence="2">
    <location>
        <begin position="27"/>
        <end position="69"/>
    </location>
</feature>
<sequence length="153" mass="16405">MPRQRDSQLRHVWSLRGLKRLAGDHDGASAVEFAIIAPVFILMIVGVLAYGIYFGAANSVQQIAADAARTSIAGLSATERNTLVTAFIESNAGSYVFIDPDEVDFAIGDDASDPNQYKVTVTYDASQLPIWGLPVPMPGKLISYTSTIRLGGT</sequence>
<evidence type="ECO:0000256" key="1">
    <source>
        <dbReference type="SAM" id="Phobius"/>
    </source>
</evidence>
<reference evidence="3 4" key="1">
    <citation type="journal article" date="2015" name="Genome Announc.">
        <title>Genome Assemblies of Three Soil-Associated Devosia species: D. insulae, D. limi, and D. soli.</title>
        <authorList>
            <person name="Hassan Y.I."/>
            <person name="Lepp D."/>
            <person name="Zhou T."/>
        </authorList>
    </citation>
    <scope>NUCLEOTIDE SEQUENCE [LARGE SCALE GENOMIC DNA]</scope>
    <source>
        <strain evidence="3 4">DS-56</strain>
    </source>
</reference>
<organism evidence="3 4">
    <name type="scientific">Devosia insulae DS-56</name>
    <dbReference type="NCBI Taxonomy" id="1116389"/>
    <lineage>
        <taxon>Bacteria</taxon>
        <taxon>Pseudomonadati</taxon>
        <taxon>Pseudomonadota</taxon>
        <taxon>Alphaproteobacteria</taxon>
        <taxon>Hyphomicrobiales</taxon>
        <taxon>Devosiaceae</taxon>
        <taxon>Devosia</taxon>
    </lineage>
</organism>
<evidence type="ECO:0000313" key="4">
    <source>
        <dbReference type="Proteomes" id="UP000095463"/>
    </source>
</evidence>
<keyword evidence="1" id="KW-0812">Transmembrane</keyword>
<feature type="transmembrane region" description="Helical" evidence="1">
    <location>
        <begin position="30"/>
        <end position="53"/>
    </location>
</feature>
<keyword evidence="1" id="KW-1133">Transmembrane helix</keyword>
<dbReference type="Proteomes" id="UP000095463">
    <property type="component" value="Unassembled WGS sequence"/>
</dbReference>
<comment type="caution">
    <text evidence="3">The sequence shown here is derived from an EMBL/GenBank/DDBJ whole genome shotgun (WGS) entry which is preliminary data.</text>
</comment>
<keyword evidence="1" id="KW-0472">Membrane</keyword>